<dbReference type="Proteomes" id="UP000285301">
    <property type="component" value="Unassembled WGS sequence"/>
</dbReference>
<organism evidence="3 5">
    <name type="scientific">Dinothrombium tinctorium</name>
    <dbReference type="NCBI Taxonomy" id="1965070"/>
    <lineage>
        <taxon>Eukaryota</taxon>
        <taxon>Metazoa</taxon>
        <taxon>Ecdysozoa</taxon>
        <taxon>Arthropoda</taxon>
        <taxon>Chelicerata</taxon>
        <taxon>Arachnida</taxon>
        <taxon>Acari</taxon>
        <taxon>Acariformes</taxon>
        <taxon>Trombidiformes</taxon>
        <taxon>Prostigmata</taxon>
        <taxon>Anystina</taxon>
        <taxon>Parasitengona</taxon>
        <taxon>Trombidioidea</taxon>
        <taxon>Trombidiidae</taxon>
        <taxon>Dinothrombium</taxon>
    </lineage>
</organism>
<evidence type="ECO:0000256" key="1">
    <source>
        <dbReference type="PROSITE-ProRule" id="PRU00191"/>
    </source>
</evidence>
<comment type="caution">
    <text evidence="3">The sequence shown here is derived from an EMBL/GenBank/DDBJ whole genome shotgun (WGS) entry which is preliminary data.</text>
</comment>
<dbReference type="CDD" id="cd00173">
    <property type="entry name" value="SH2"/>
    <property type="match status" value="1"/>
</dbReference>
<proteinExistence type="predicted"/>
<dbReference type="AlphaFoldDB" id="A0A443QYE9"/>
<keyword evidence="5" id="KW-1185">Reference proteome</keyword>
<accession>A0A443QYE9</accession>
<dbReference type="STRING" id="1965070.A0A443QYE9"/>
<keyword evidence="1" id="KW-0727">SH2 domain</keyword>
<reference evidence="3 5" key="1">
    <citation type="journal article" date="2018" name="Gigascience">
        <title>Genomes of trombidid mites reveal novel predicted allergens and laterally-transferred genes associated with secondary metabolism.</title>
        <authorList>
            <person name="Dong X."/>
            <person name="Chaisiri K."/>
            <person name="Xia D."/>
            <person name="Armstrong S.D."/>
            <person name="Fang Y."/>
            <person name="Donnelly M.J."/>
            <person name="Kadowaki T."/>
            <person name="McGarry J.W."/>
            <person name="Darby A.C."/>
            <person name="Makepeace B.L."/>
        </authorList>
    </citation>
    <scope>NUCLEOTIDE SEQUENCE [LARGE SCALE GENOMIC DNA]</scope>
    <source>
        <strain evidence="3">UoL-WK</strain>
    </source>
</reference>
<dbReference type="SMART" id="SM00252">
    <property type="entry name" value="SH2"/>
    <property type="match status" value="1"/>
</dbReference>
<reference evidence="3" key="2">
    <citation type="submission" date="2018-11" db="EMBL/GenBank/DDBJ databases">
        <title>Trombidioid mite genomics.</title>
        <authorList>
            <person name="Dong X."/>
        </authorList>
    </citation>
    <scope>NUCLEOTIDE SEQUENCE</scope>
    <source>
        <strain evidence="3">UoL-WK</strain>
    </source>
</reference>
<evidence type="ECO:0000259" key="2">
    <source>
        <dbReference type="PROSITE" id="PS50001"/>
    </source>
</evidence>
<gene>
    <name evidence="4" type="ORF">B4U79_18138</name>
    <name evidence="3" type="ORF">B4U79_18186</name>
</gene>
<dbReference type="Pfam" id="PF00017">
    <property type="entry name" value="SH2"/>
    <property type="match status" value="1"/>
</dbReference>
<dbReference type="EMBL" id="NCKU01002689">
    <property type="protein sequence ID" value="RWS09013.1"/>
    <property type="molecule type" value="Genomic_DNA"/>
</dbReference>
<evidence type="ECO:0000313" key="5">
    <source>
        <dbReference type="Proteomes" id="UP000285301"/>
    </source>
</evidence>
<dbReference type="EMBL" id="NCKU01003179">
    <property type="protein sequence ID" value="RWS08023.1"/>
    <property type="molecule type" value="Genomic_DNA"/>
</dbReference>
<evidence type="ECO:0000313" key="4">
    <source>
        <dbReference type="EMBL" id="RWS09013.1"/>
    </source>
</evidence>
<feature type="domain" description="SH2" evidence="2">
    <location>
        <begin position="21"/>
        <end position="105"/>
    </location>
</feature>
<dbReference type="InterPro" id="IPR000980">
    <property type="entry name" value="SH2"/>
</dbReference>
<dbReference type="InterPro" id="IPR036860">
    <property type="entry name" value="SH2_dom_sf"/>
</dbReference>
<protein>
    <recommendedName>
        <fullName evidence="2">SH2 domain-containing protein</fullName>
    </recommendedName>
</protein>
<dbReference type="SUPFAM" id="SSF55550">
    <property type="entry name" value="SH2 domain"/>
    <property type="match status" value="1"/>
</dbReference>
<dbReference type="PRINTS" id="PR00401">
    <property type="entry name" value="SH2DOMAIN"/>
</dbReference>
<evidence type="ECO:0000313" key="3">
    <source>
        <dbReference type="EMBL" id="RWS08023.1"/>
    </source>
</evidence>
<name>A0A443QYE9_9ACAR</name>
<dbReference type="Gene3D" id="3.30.505.10">
    <property type="entry name" value="SH2 domain"/>
    <property type="match status" value="1"/>
</dbReference>
<sequence>MNFSEFPIPTSELNKLYSYPWFEPHMSKHKASRFLVSTWTNGAFLVRFSRDKNRFVLSVLILEETYAKVKHYVIQNTSGLRSGSRFYYLTNDSWFPSIKYLVKRHIAEVKAPLTVRLKVVWKTYFIRQISLNIIVSFIVHN</sequence>
<dbReference type="PROSITE" id="PS50001">
    <property type="entry name" value="SH2"/>
    <property type="match status" value="1"/>
</dbReference>